<dbReference type="EMBL" id="JAGMVJ010000003">
    <property type="protein sequence ID" value="KAH7092158.1"/>
    <property type="molecule type" value="Genomic_DNA"/>
</dbReference>
<feature type="compositionally biased region" description="Basic and acidic residues" evidence="1">
    <location>
        <begin position="40"/>
        <end position="49"/>
    </location>
</feature>
<evidence type="ECO:0000313" key="3">
    <source>
        <dbReference type="Proteomes" id="UP000813461"/>
    </source>
</evidence>
<protein>
    <submittedName>
        <fullName evidence="2">Uncharacterized protein</fullName>
    </submittedName>
</protein>
<dbReference type="AlphaFoldDB" id="A0A8K0RGD5"/>
<organism evidence="2 3">
    <name type="scientific">Paraphoma chrysanthemicola</name>
    <dbReference type="NCBI Taxonomy" id="798071"/>
    <lineage>
        <taxon>Eukaryota</taxon>
        <taxon>Fungi</taxon>
        <taxon>Dikarya</taxon>
        <taxon>Ascomycota</taxon>
        <taxon>Pezizomycotina</taxon>
        <taxon>Dothideomycetes</taxon>
        <taxon>Pleosporomycetidae</taxon>
        <taxon>Pleosporales</taxon>
        <taxon>Pleosporineae</taxon>
        <taxon>Phaeosphaeriaceae</taxon>
        <taxon>Paraphoma</taxon>
    </lineage>
</organism>
<evidence type="ECO:0000313" key="2">
    <source>
        <dbReference type="EMBL" id="KAH7092158.1"/>
    </source>
</evidence>
<name>A0A8K0RGD5_9PLEO</name>
<dbReference type="OrthoDB" id="3945172at2759"/>
<sequence>MFRSLATVSARRTCGVQARALSVSSARPIDTNPGSKTKKHATDKAKDGDTANIQEANAKAGMDSAHKSGTGGNATERKDSAGGAAKAKKEFPEAPDTIGMQDERGGRGG</sequence>
<comment type="caution">
    <text evidence="2">The sequence shown here is derived from an EMBL/GenBank/DDBJ whole genome shotgun (WGS) entry which is preliminary data.</text>
</comment>
<evidence type="ECO:0000256" key="1">
    <source>
        <dbReference type="SAM" id="MobiDB-lite"/>
    </source>
</evidence>
<dbReference type="Proteomes" id="UP000813461">
    <property type="component" value="Unassembled WGS sequence"/>
</dbReference>
<feature type="region of interest" description="Disordered" evidence="1">
    <location>
        <begin position="18"/>
        <end position="109"/>
    </location>
</feature>
<accession>A0A8K0RGD5</accession>
<keyword evidence="3" id="KW-1185">Reference proteome</keyword>
<gene>
    <name evidence="2" type="ORF">FB567DRAFT_588463</name>
</gene>
<proteinExistence type="predicted"/>
<reference evidence="2" key="1">
    <citation type="journal article" date="2021" name="Nat. Commun.">
        <title>Genetic determinants of endophytism in the Arabidopsis root mycobiome.</title>
        <authorList>
            <person name="Mesny F."/>
            <person name="Miyauchi S."/>
            <person name="Thiergart T."/>
            <person name="Pickel B."/>
            <person name="Atanasova L."/>
            <person name="Karlsson M."/>
            <person name="Huettel B."/>
            <person name="Barry K.W."/>
            <person name="Haridas S."/>
            <person name="Chen C."/>
            <person name="Bauer D."/>
            <person name="Andreopoulos W."/>
            <person name="Pangilinan J."/>
            <person name="LaButti K."/>
            <person name="Riley R."/>
            <person name="Lipzen A."/>
            <person name="Clum A."/>
            <person name="Drula E."/>
            <person name="Henrissat B."/>
            <person name="Kohler A."/>
            <person name="Grigoriev I.V."/>
            <person name="Martin F.M."/>
            <person name="Hacquard S."/>
        </authorList>
    </citation>
    <scope>NUCLEOTIDE SEQUENCE</scope>
    <source>
        <strain evidence="2">MPI-SDFR-AT-0120</strain>
    </source>
</reference>